<sequence>MNILKSTLTSFVLSSGCSHAVSNFQFKEFDHNAICVLSCTYKIVQDKKLKHITITEDIDMEDIDMEGDKDSLIKYISTISETELTEQSGLSEIKDALMLSASSIEDAYIRELAEELCVLQASNETERHHRHLSPLIPKSANQLIYLSCMDYCSDYNEDLTYHIKNALFYLGSIASILYSTHDVMHGIGQDFLKIIAQNSLKLISRCSFENSRIVISDIGASFNEMERIIDNFSSVNNAAVSLRKESIDLALAKIPNASTLIFYNCIDVLANTQLNDLQELIMDNVDSFEIDAIKIPNVKTLRIEKNMRHQFKDAPNLCIPSFVWDLANLENLEDRSGIIRTTNISKDNGLKSLLLSSVSEIKGLNNLKSLEKFSFRSASEITLGEDIKSDSVKDLCIFIQESITNLDEILTYFPNLEKLTMRYESVRNEDMANYTSRILNEKGISADCKQGYSL</sequence>
<dbReference type="Proteomes" id="UP000325155">
    <property type="component" value="Chromosome"/>
</dbReference>
<keyword evidence="2" id="KW-1185">Reference proteome</keyword>
<dbReference type="RefSeq" id="WP_148980940.1">
    <property type="nucleotide sequence ID" value="NZ_CP043315.1"/>
</dbReference>
<gene>
    <name evidence="1" type="ORF">FZC35_01745</name>
</gene>
<evidence type="ECO:0000313" key="2">
    <source>
        <dbReference type="Proteomes" id="UP000325155"/>
    </source>
</evidence>
<dbReference type="AlphaFoldDB" id="A0A5C0UEM8"/>
<accession>A0A5C0UEM8</accession>
<dbReference type="SUPFAM" id="SSF52058">
    <property type="entry name" value="L domain-like"/>
    <property type="match status" value="1"/>
</dbReference>
<protein>
    <submittedName>
        <fullName evidence="1">Uncharacterized protein</fullName>
    </submittedName>
</protein>
<dbReference type="KEGG" id="cip:FZC35_01745"/>
<reference evidence="1 2" key="1">
    <citation type="submission" date="2019-08" db="EMBL/GenBank/DDBJ databases">
        <title>Highly reduced genomes of protist endosymbionts show evolutionary convergence.</title>
        <authorList>
            <person name="George E."/>
            <person name="Husnik F."/>
            <person name="Tashyreva D."/>
            <person name="Prokopchuk G."/>
            <person name="Horak A."/>
            <person name="Kwong W.K."/>
            <person name="Lukes J."/>
            <person name="Keeling P.J."/>
        </authorList>
    </citation>
    <scope>NUCLEOTIDE SEQUENCE [LARGE SCALE GENOMIC DNA]</scope>
    <source>
        <strain evidence="1">1605</strain>
    </source>
</reference>
<dbReference type="EMBL" id="CP043315">
    <property type="protein sequence ID" value="QEK38093.1"/>
    <property type="molecule type" value="Genomic_DNA"/>
</dbReference>
<evidence type="ECO:0000313" key="1">
    <source>
        <dbReference type="EMBL" id="QEK38093.1"/>
    </source>
</evidence>
<dbReference type="OrthoDB" id="7161229at2"/>
<dbReference type="PROSITE" id="PS51257">
    <property type="entry name" value="PROKAR_LIPOPROTEIN"/>
    <property type="match status" value="1"/>
</dbReference>
<name>A0A5C0UEM8_9PROT</name>
<proteinExistence type="predicted"/>
<organism evidence="1 2">
    <name type="scientific">Candidatus Cytomitobacter indipagum</name>
    <dbReference type="NCBI Taxonomy" id="2601575"/>
    <lineage>
        <taxon>Bacteria</taxon>
        <taxon>Pseudomonadati</taxon>
        <taxon>Pseudomonadota</taxon>
        <taxon>Alphaproteobacteria</taxon>
        <taxon>Holosporales</taxon>
        <taxon>Holosporaceae</taxon>
        <taxon>Candidatus Cytomitobacter</taxon>
    </lineage>
</organism>